<dbReference type="GO" id="GO:0042277">
    <property type="term" value="F:peptide binding"/>
    <property type="evidence" value="ECO:0007669"/>
    <property type="project" value="TreeGrafter"/>
</dbReference>
<sequence length="96" mass="10883">MDEAVKVGDIVDLGVEFQGEVLPDLQGLYITTHTDTNGRKTRSAVTQFEPSFARKMFPCFDEPNFKATFEVSVIREPHHTVRSNTKMRLSEEHVDG</sequence>
<dbReference type="GO" id="GO:0008270">
    <property type="term" value="F:zinc ion binding"/>
    <property type="evidence" value="ECO:0007669"/>
    <property type="project" value="TreeGrafter"/>
</dbReference>
<dbReference type="PANTHER" id="PTHR11533:SF299">
    <property type="entry name" value="AMINOPEPTIDASE"/>
    <property type="match status" value="1"/>
</dbReference>
<evidence type="ECO:0000313" key="3">
    <source>
        <dbReference type="Proteomes" id="UP000270094"/>
    </source>
</evidence>
<feature type="domain" description="Aminopeptidase N-like N-terminal" evidence="1">
    <location>
        <begin position="9"/>
        <end position="93"/>
    </location>
</feature>
<name>A0A3P7LSK2_STRVU</name>
<dbReference type="InterPro" id="IPR042097">
    <property type="entry name" value="Aminopeptidase_N-like_N_sf"/>
</dbReference>
<evidence type="ECO:0000313" key="2">
    <source>
        <dbReference type="EMBL" id="VDM85365.1"/>
    </source>
</evidence>
<keyword evidence="3" id="KW-1185">Reference proteome</keyword>
<accession>A0A3P7LSK2</accession>
<dbReference type="GO" id="GO:0005615">
    <property type="term" value="C:extracellular space"/>
    <property type="evidence" value="ECO:0007669"/>
    <property type="project" value="TreeGrafter"/>
</dbReference>
<gene>
    <name evidence="2" type="ORF">SVUK_LOCUS20363</name>
</gene>
<dbReference type="GO" id="GO:0016020">
    <property type="term" value="C:membrane"/>
    <property type="evidence" value="ECO:0007669"/>
    <property type="project" value="TreeGrafter"/>
</dbReference>
<evidence type="ECO:0000259" key="1">
    <source>
        <dbReference type="Pfam" id="PF17900"/>
    </source>
</evidence>
<dbReference type="Proteomes" id="UP000270094">
    <property type="component" value="Unassembled WGS sequence"/>
</dbReference>
<dbReference type="GO" id="GO:0005737">
    <property type="term" value="C:cytoplasm"/>
    <property type="evidence" value="ECO:0007669"/>
    <property type="project" value="TreeGrafter"/>
</dbReference>
<reference evidence="2 3" key="1">
    <citation type="submission" date="2018-11" db="EMBL/GenBank/DDBJ databases">
        <authorList>
            <consortium name="Pathogen Informatics"/>
        </authorList>
    </citation>
    <scope>NUCLEOTIDE SEQUENCE [LARGE SCALE GENOMIC DNA]</scope>
</reference>
<dbReference type="OrthoDB" id="6750768at2759"/>
<dbReference type="EMBL" id="UYYB01139498">
    <property type="protein sequence ID" value="VDM85365.1"/>
    <property type="molecule type" value="Genomic_DNA"/>
</dbReference>
<organism evidence="2 3">
    <name type="scientific">Strongylus vulgaris</name>
    <name type="common">Blood worm</name>
    <dbReference type="NCBI Taxonomy" id="40348"/>
    <lineage>
        <taxon>Eukaryota</taxon>
        <taxon>Metazoa</taxon>
        <taxon>Ecdysozoa</taxon>
        <taxon>Nematoda</taxon>
        <taxon>Chromadorea</taxon>
        <taxon>Rhabditida</taxon>
        <taxon>Rhabditina</taxon>
        <taxon>Rhabditomorpha</taxon>
        <taxon>Strongyloidea</taxon>
        <taxon>Strongylidae</taxon>
        <taxon>Strongylus</taxon>
    </lineage>
</organism>
<dbReference type="Gene3D" id="2.60.40.1730">
    <property type="entry name" value="tricorn interacting facor f3 domain"/>
    <property type="match status" value="1"/>
</dbReference>
<dbReference type="InterPro" id="IPR045357">
    <property type="entry name" value="Aminopeptidase_N-like_N"/>
</dbReference>
<dbReference type="GO" id="GO:0043171">
    <property type="term" value="P:peptide catabolic process"/>
    <property type="evidence" value="ECO:0007669"/>
    <property type="project" value="TreeGrafter"/>
</dbReference>
<dbReference type="GO" id="GO:0070006">
    <property type="term" value="F:metalloaminopeptidase activity"/>
    <property type="evidence" value="ECO:0007669"/>
    <property type="project" value="TreeGrafter"/>
</dbReference>
<dbReference type="InterPro" id="IPR050344">
    <property type="entry name" value="Peptidase_M1_aminopeptidases"/>
</dbReference>
<dbReference type="Pfam" id="PF17900">
    <property type="entry name" value="Peptidase_M1_N"/>
    <property type="match status" value="1"/>
</dbReference>
<proteinExistence type="predicted"/>
<dbReference type="AlphaFoldDB" id="A0A3P7LSK2"/>
<dbReference type="GO" id="GO:0006508">
    <property type="term" value="P:proteolysis"/>
    <property type="evidence" value="ECO:0007669"/>
    <property type="project" value="TreeGrafter"/>
</dbReference>
<dbReference type="SUPFAM" id="SSF63737">
    <property type="entry name" value="Leukotriene A4 hydrolase N-terminal domain"/>
    <property type="match status" value="1"/>
</dbReference>
<dbReference type="PANTHER" id="PTHR11533">
    <property type="entry name" value="PROTEASE M1 ZINC METALLOPROTEASE"/>
    <property type="match status" value="1"/>
</dbReference>
<protein>
    <recommendedName>
        <fullName evidence="1">Aminopeptidase N-like N-terminal domain-containing protein</fullName>
    </recommendedName>
</protein>